<name>I4YQQ2_9HYPH</name>
<dbReference type="PATRIC" id="fig|864069.3.peg.3074"/>
<dbReference type="SUPFAM" id="SSF117281">
    <property type="entry name" value="Kelch motif"/>
    <property type="match status" value="1"/>
</dbReference>
<dbReference type="HOGENOM" id="CLU_061535_0_0_5"/>
<dbReference type="RefSeq" id="WP_009492129.1">
    <property type="nucleotide sequence ID" value="NZ_CP141049.1"/>
</dbReference>
<dbReference type="STRING" id="864069.MicloDRAFT_00028430"/>
<evidence type="ECO:0000313" key="4">
    <source>
        <dbReference type="EMBL" id="EIM26294.1"/>
    </source>
</evidence>
<dbReference type="InterPro" id="IPR015915">
    <property type="entry name" value="Kelch-typ_b-propeller"/>
</dbReference>
<dbReference type="Proteomes" id="UP000003947">
    <property type="component" value="Unassembled WGS sequence"/>
</dbReference>
<proteinExistence type="predicted"/>
<reference evidence="4 5" key="1">
    <citation type="submission" date="2012-02" db="EMBL/GenBank/DDBJ databases">
        <title>Improved High-Quality Draft sequence of Microvirga sp. WSM3557.</title>
        <authorList>
            <consortium name="US DOE Joint Genome Institute"/>
            <person name="Lucas S."/>
            <person name="Han J."/>
            <person name="Lapidus A."/>
            <person name="Cheng J.-F."/>
            <person name="Goodwin L."/>
            <person name="Pitluck S."/>
            <person name="Peters L."/>
            <person name="Zhang X."/>
            <person name="Detter J.C."/>
            <person name="Han C."/>
            <person name="Tapia R."/>
            <person name="Land M."/>
            <person name="Hauser L."/>
            <person name="Kyrpides N."/>
            <person name="Ivanova N."/>
            <person name="Pagani I."/>
            <person name="Brau L."/>
            <person name="Yates R."/>
            <person name="O'Hara G."/>
            <person name="Rui T."/>
            <person name="Howieson J."/>
            <person name="Reeve W."/>
            <person name="Woyke T."/>
        </authorList>
    </citation>
    <scope>NUCLEOTIDE SEQUENCE [LARGE SCALE GENOMIC DNA]</scope>
    <source>
        <strain evidence="4 5">WSM3557</strain>
    </source>
</reference>
<dbReference type="EMBL" id="JH660645">
    <property type="protein sequence ID" value="EIM26294.1"/>
    <property type="molecule type" value="Genomic_DNA"/>
</dbReference>
<dbReference type="Gene3D" id="2.120.10.80">
    <property type="entry name" value="Kelch-type beta propeller"/>
    <property type="match status" value="2"/>
</dbReference>
<evidence type="ECO:0000256" key="2">
    <source>
        <dbReference type="ARBA" id="ARBA00022737"/>
    </source>
</evidence>
<dbReference type="NCBIfam" id="NF010730">
    <property type="entry name" value="PRK14131.1"/>
    <property type="match status" value="1"/>
</dbReference>
<protein>
    <submittedName>
        <fullName evidence="4">Mutarotase, YjhT family</fullName>
    </submittedName>
</protein>
<keyword evidence="5" id="KW-1185">Reference proteome</keyword>
<keyword evidence="3" id="KW-0732">Signal</keyword>
<dbReference type="NCBIfam" id="TIGR03547">
    <property type="entry name" value="muta_rot_YjhT"/>
    <property type="match status" value="1"/>
</dbReference>
<gene>
    <name evidence="4" type="ORF">MicloDRAFT_00028430</name>
</gene>
<keyword evidence="1" id="KW-0880">Kelch repeat</keyword>
<evidence type="ECO:0000256" key="1">
    <source>
        <dbReference type="ARBA" id="ARBA00022441"/>
    </source>
</evidence>
<sequence length="388" mass="41046" precursor="true">MTSKALTRSLAGSAVAIGLSVNVATAGSDWPDLPVGVKNGISAQIGDTIYVGLGSAGTAFYSLDLKDRAKGWVTRSAFPGPATNGAAVATSNGQIFIFSGNGKPTPDAKSPIIFDTVYRYDPAADKWASVDSKTPVGLSGARAFSIPDGRIAIVGGYNKEHFDKYLADVSSIDKDENPQEYGRLVSSYMSMQPRAYRWNNKLLAFDPVDGRWSELGDNPFLPNCDSGLVRTGEGAFLIISGEIKPGLRTPNTKAIKITSDSVEWEQGPDLPAPSPEVLQEGIAGPYAGAVGTDVLVAGGANFAGARARAEAGHWFAHDGLTKSWRKEIYIWNGTKWAQIGQLPVGLAYGASFSTPDGVLIVGGEDERGSARPDAFLLKWDGKAVTIED</sequence>
<feature type="chain" id="PRO_5003698285" evidence="3">
    <location>
        <begin position="27"/>
        <end position="388"/>
    </location>
</feature>
<accession>I4YQQ2</accession>
<dbReference type="InterPro" id="IPR056734">
    <property type="entry name" value="NANM"/>
</dbReference>
<keyword evidence="2" id="KW-0677">Repeat</keyword>
<organism evidence="4 5">
    <name type="scientific">Microvirga lotononidis</name>
    <dbReference type="NCBI Taxonomy" id="864069"/>
    <lineage>
        <taxon>Bacteria</taxon>
        <taxon>Pseudomonadati</taxon>
        <taxon>Pseudomonadota</taxon>
        <taxon>Alphaproteobacteria</taxon>
        <taxon>Hyphomicrobiales</taxon>
        <taxon>Methylobacteriaceae</taxon>
        <taxon>Microvirga</taxon>
    </lineage>
</organism>
<feature type="signal peptide" evidence="3">
    <location>
        <begin position="1"/>
        <end position="26"/>
    </location>
</feature>
<dbReference type="eggNOG" id="COG3055">
    <property type="taxonomic scope" value="Bacteria"/>
</dbReference>
<evidence type="ECO:0000313" key="5">
    <source>
        <dbReference type="Proteomes" id="UP000003947"/>
    </source>
</evidence>
<dbReference type="Pfam" id="PF24996">
    <property type="entry name" value="NANM"/>
    <property type="match status" value="1"/>
</dbReference>
<evidence type="ECO:0000256" key="3">
    <source>
        <dbReference type="SAM" id="SignalP"/>
    </source>
</evidence>
<dbReference type="OrthoDB" id="198899at2"/>
<dbReference type="InterPro" id="IPR019936">
    <property type="entry name" value="NanM_proteobact"/>
</dbReference>
<dbReference type="AlphaFoldDB" id="I4YQQ2"/>